<feature type="transmembrane region" description="Helical" evidence="8">
    <location>
        <begin position="27"/>
        <end position="49"/>
    </location>
</feature>
<keyword evidence="5 8" id="KW-1133">Transmembrane helix</keyword>
<dbReference type="GO" id="GO:0016020">
    <property type="term" value="C:membrane"/>
    <property type="evidence" value="ECO:0007669"/>
    <property type="project" value="UniProtKB-SubCell"/>
</dbReference>
<evidence type="ECO:0000256" key="1">
    <source>
        <dbReference type="ARBA" id="ARBA00004141"/>
    </source>
</evidence>
<evidence type="ECO:0000256" key="8">
    <source>
        <dbReference type="SAM" id="Phobius"/>
    </source>
</evidence>
<comment type="subcellular location">
    <subcellularLocation>
        <location evidence="1">Membrane</location>
        <topology evidence="1">Multi-pass membrane protein</topology>
    </subcellularLocation>
</comment>
<dbReference type="InterPro" id="IPR001173">
    <property type="entry name" value="Glyco_trans_2-like"/>
</dbReference>
<dbReference type="Gene3D" id="3.90.550.10">
    <property type="entry name" value="Spore Coat Polysaccharide Biosynthesis Protein SpsA, Chain A"/>
    <property type="match status" value="1"/>
</dbReference>
<feature type="transmembrane region" description="Helical" evidence="8">
    <location>
        <begin position="417"/>
        <end position="436"/>
    </location>
</feature>
<comment type="caution">
    <text evidence="10">The sequence shown here is derived from an EMBL/GenBank/DDBJ whole genome shotgun (WGS) entry which is preliminary data.</text>
</comment>
<dbReference type="Proteomes" id="UP000636505">
    <property type="component" value="Unassembled WGS sequence"/>
</dbReference>
<feature type="transmembrane region" description="Helical" evidence="8">
    <location>
        <begin position="448"/>
        <end position="471"/>
    </location>
</feature>
<evidence type="ECO:0000256" key="6">
    <source>
        <dbReference type="ARBA" id="ARBA00023136"/>
    </source>
</evidence>
<dbReference type="SUPFAM" id="SSF53448">
    <property type="entry name" value="Nucleotide-diphospho-sugar transferases"/>
    <property type="match status" value="1"/>
</dbReference>
<feature type="transmembrane region" description="Helical" evidence="8">
    <location>
        <begin position="387"/>
        <end position="405"/>
    </location>
</feature>
<keyword evidence="6 8" id="KW-0472">Membrane</keyword>
<evidence type="ECO:0000256" key="7">
    <source>
        <dbReference type="SAM" id="MobiDB-lite"/>
    </source>
</evidence>
<keyword evidence="11" id="KW-1185">Reference proteome</keyword>
<dbReference type="EMBL" id="JADEXG010000068">
    <property type="protein sequence ID" value="MBE9079795.1"/>
    <property type="molecule type" value="Genomic_DNA"/>
</dbReference>
<dbReference type="PANTHER" id="PTHR43867:SF2">
    <property type="entry name" value="CELLULOSE SYNTHASE CATALYTIC SUBUNIT A [UDP-FORMING]"/>
    <property type="match status" value="1"/>
</dbReference>
<dbReference type="GO" id="GO:0016757">
    <property type="term" value="F:glycosyltransferase activity"/>
    <property type="evidence" value="ECO:0007669"/>
    <property type="project" value="UniProtKB-KW"/>
</dbReference>
<organism evidence="10 11">
    <name type="scientific">Vasconcelosia minhoensis LEGE 07310</name>
    <dbReference type="NCBI Taxonomy" id="915328"/>
    <lineage>
        <taxon>Bacteria</taxon>
        <taxon>Bacillati</taxon>
        <taxon>Cyanobacteriota</taxon>
        <taxon>Cyanophyceae</taxon>
        <taxon>Nodosilineales</taxon>
        <taxon>Cymatolegaceae</taxon>
        <taxon>Vasconcelosia</taxon>
        <taxon>Vasconcelosia minhoensis</taxon>
    </lineage>
</organism>
<evidence type="ECO:0000259" key="9">
    <source>
        <dbReference type="Pfam" id="PF13632"/>
    </source>
</evidence>
<dbReference type="Pfam" id="PF13632">
    <property type="entry name" value="Glyco_trans_2_3"/>
    <property type="match status" value="1"/>
</dbReference>
<feature type="transmembrane region" description="Helical" evidence="8">
    <location>
        <begin position="61"/>
        <end position="83"/>
    </location>
</feature>
<keyword evidence="3" id="KW-0808">Transferase</keyword>
<evidence type="ECO:0000256" key="5">
    <source>
        <dbReference type="ARBA" id="ARBA00022989"/>
    </source>
</evidence>
<dbReference type="AlphaFoldDB" id="A0A8J7ABC4"/>
<keyword evidence="4 8" id="KW-0812">Transmembrane</keyword>
<feature type="domain" description="Glycosyltransferase 2-like" evidence="9">
    <location>
        <begin position="216"/>
        <end position="404"/>
    </location>
</feature>
<proteinExistence type="predicted"/>
<dbReference type="CDD" id="cd06423">
    <property type="entry name" value="CESA_like"/>
    <property type="match status" value="1"/>
</dbReference>
<dbReference type="PANTHER" id="PTHR43867">
    <property type="entry name" value="CELLULOSE SYNTHASE CATALYTIC SUBUNIT A [UDP-FORMING]"/>
    <property type="match status" value="1"/>
</dbReference>
<keyword evidence="2" id="KW-0328">Glycosyltransferase</keyword>
<feature type="region of interest" description="Disordered" evidence="7">
    <location>
        <begin position="491"/>
        <end position="512"/>
    </location>
</feature>
<dbReference type="RefSeq" id="WP_193911107.1">
    <property type="nucleotide sequence ID" value="NZ_JADEXG010000068.1"/>
</dbReference>
<gene>
    <name evidence="10" type="ORF">IQ241_21285</name>
</gene>
<reference evidence="10" key="1">
    <citation type="submission" date="2020-10" db="EMBL/GenBank/DDBJ databases">
        <authorList>
            <person name="Castelo-Branco R."/>
            <person name="Eusebio N."/>
            <person name="Adriana R."/>
            <person name="Vieira A."/>
            <person name="Brugerolle De Fraissinette N."/>
            <person name="Rezende De Castro R."/>
            <person name="Schneider M.P."/>
            <person name="Vasconcelos V."/>
            <person name="Leao P.N."/>
        </authorList>
    </citation>
    <scope>NUCLEOTIDE SEQUENCE</scope>
    <source>
        <strain evidence="10">LEGE 07310</strain>
    </source>
</reference>
<evidence type="ECO:0000313" key="10">
    <source>
        <dbReference type="EMBL" id="MBE9079795.1"/>
    </source>
</evidence>
<evidence type="ECO:0000256" key="2">
    <source>
        <dbReference type="ARBA" id="ARBA00022676"/>
    </source>
</evidence>
<dbReference type="InterPro" id="IPR050321">
    <property type="entry name" value="Glycosyltr_2/OpgH_subfam"/>
</dbReference>
<protein>
    <submittedName>
        <fullName evidence="10">Glycosyltransferase family 2 protein</fullName>
    </submittedName>
</protein>
<evidence type="ECO:0000313" key="11">
    <source>
        <dbReference type="Proteomes" id="UP000636505"/>
    </source>
</evidence>
<evidence type="ECO:0000256" key="4">
    <source>
        <dbReference type="ARBA" id="ARBA00022692"/>
    </source>
</evidence>
<name>A0A8J7ABC4_9CYAN</name>
<feature type="compositionally biased region" description="Polar residues" evidence="7">
    <location>
        <begin position="502"/>
        <end position="512"/>
    </location>
</feature>
<accession>A0A8J7ABC4</accession>
<sequence length="512" mass="57958">MQNSQVAARQSRPRRTAFDRLRQGWSFVAKVILTQALLVGLPAIFYYGLQRGGVVLTPLHRLIATLYLLSSLWLIVETAIASFRRFAVQPKQRQIGFAEPLSASLKASLGIHGAELPEPSRPVPRCSFIVAAYLPNEQDIIMTTVHHLLRQIQRPAAGMEVILAYNTPVALPLEQTLRQLAQAYPSFRLLWVEDSQSKAENINAALQIVSGEVTCILDADHHPAIDCWPRAWRWLDQGYDVVQGRNVIRNYRQNWLTGLIALEFDSIYSISHSAKSLIMDMSVFGGSNGYWRTEVLRQVRFNPTMLTEDIDASVRTLLQGYRIVHDRSIVVTELAPATLKGFWSQRKRWAQGWLEISVKYQRRFWKSGRLSAGQKVFWTYLLYYRELFPLLAMQTLPMLASLWLLQGSLGALNQGYLWVTTEVTVLSIVLQTLVISKLAATRYPLGHFLRYVLLTPFYATLKNAIATVALYDHLKGQTDWVVTPRDVPVPASAEPPPYPLSQVAQTAQTSRS</sequence>
<evidence type="ECO:0000256" key="3">
    <source>
        <dbReference type="ARBA" id="ARBA00022679"/>
    </source>
</evidence>
<dbReference type="InterPro" id="IPR029044">
    <property type="entry name" value="Nucleotide-diphossugar_trans"/>
</dbReference>